<gene>
    <name evidence="2" type="ORF">BU26DRAFT_557363</name>
</gene>
<feature type="transmembrane region" description="Helical" evidence="1">
    <location>
        <begin position="78"/>
        <end position="102"/>
    </location>
</feature>
<feature type="transmembrane region" description="Helical" evidence="1">
    <location>
        <begin position="14"/>
        <end position="34"/>
    </location>
</feature>
<evidence type="ECO:0000313" key="3">
    <source>
        <dbReference type="Proteomes" id="UP000800094"/>
    </source>
</evidence>
<keyword evidence="1" id="KW-1133">Transmembrane helix</keyword>
<sequence length="158" mass="17907">MEFVQDYLTLLPRLLPPSLANPLLTLVTTLLGIFKMLQSHLSPLLTRLVTQPDVASILALLAILFISLKILDMAYRAVLFWVKLVVRLVVWATVLGLGLWLWNRGVDGFVADVGELAEYWGKEYSKYAGEVKGWSEYEKAQIRLQAYQQGGRGARGWW</sequence>
<evidence type="ECO:0000256" key="1">
    <source>
        <dbReference type="SAM" id="Phobius"/>
    </source>
</evidence>
<keyword evidence="1" id="KW-0812">Transmembrane</keyword>
<dbReference type="InterPro" id="IPR024316">
    <property type="entry name" value="APQ12"/>
</dbReference>
<dbReference type="OrthoDB" id="3559694at2759"/>
<accession>A0A6A6J324</accession>
<dbReference type="Pfam" id="PF12716">
    <property type="entry name" value="Apq12"/>
    <property type="match status" value="1"/>
</dbReference>
<dbReference type="Proteomes" id="UP000800094">
    <property type="component" value="Unassembled WGS sequence"/>
</dbReference>
<dbReference type="GeneID" id="54585778"/>
<reference evidence="2" key="1">
    <citation type="journal article" date="2020" name="Stud. Mycol.">
        <title>101 Dothideomycetes genomes: a test case for predicting lifestyles and emergence of pathogens.</title>
        <authorList>
            <person name="Haridas S."/>
            <person name="Albert R."/>
            <person name="Binder M."/>
            <person name="Bloem J."/>
            <person name="Labutti K."/>
            <person name="Salamov A."/>
            <person name="Andreopoulos B."/>
            <person name="Baker S."/>
            <person name="Barry K."/>
            <person name="Bills G."/>
            <person name="Bluhm B."/>
            <person name="Cannon C."/>
            <person name="Castanera R."/>
            <person name="Culley D."/>
            <person name="Daum C."/>
            <person name="Ezra D."/>
            <person name="Gonzalez J."/>
            <person name="Henrissat B."/>
            <person name="Kuo A."/>
            <person name="Liang C."/>
            <person name="Lipzen A."/>
            <person name="Lutzoni F."/>
            <person name="Magnuson J."/>
            <person name="Mondo S."/>
            <person name="Nolan M."/>
            <person name="Ohm R."/>
            <person name="Pangilinan J."/>
            <person name="Park H.-J."/>
            <person name="Ramirez L."/>
            <person name="Alfaro M."/>
            <person name="Sun H."/>
            <person name="Tritt A."/>
            <person name="Yoshinaga Y."/>
            <person name="Zwiers L.-H."/>
            <person name="Turgeon B."/>
            <person name="Goodwin S."/>
            <person name="Spatafora J."/>
            <person name="Crous P."/>
            <person name="Grigoriev I."/>
        </authorList>
    </citation>
    <scope>NUCLEOTIDE SEQUENCE</scope>
    <source>
        <strain evidence="2">CBS 122368</strain>
    </source>
</reference>
<proteinExistence type="predicted"/>
<organism evidence="2 3">
    <name type="scientific">Trematosphaeria pertusa</name>
    <dbReference type="NCBI Taxonomy" id="390896"/>
    <lineage>
        <taxon>Eukaryota</taxon>
        <taxon>Fungi</taxon>
        <taxon>Dikarya</taxon>
        <taxon>Ascomycota</taxon>
        <taxon>Pezizomycotina</taxon>
        <taxon>Dothideomycetes</taxon>
        <taxon>Pleosporomycetidae</taxon>
        <taxon>Pleosporales</taxon>
        <taxon>Massarineae</taxon>
        <taxon>Trematosphaeriaceae</taxon>
        <taxon>Trematosphaeria</taxon>
    </lineage>
</organism>
<keyword evidence="1" id="KW-0472">Membrane</keyword>
<evidence type="ECO:0000313" key="2">
    <source>
        <dbReference type="EMBL" id="KAF2255863.1"/>
    </source>
</evidence>
<keyword evidence="3" id="KW-1185">Reference proteome</keyword>
<dbReference type="AlphaFoldDB" id="A0A6A6J324"/>
<name>A0A6A6J324_9PLEO</name>
<dbReference type="EMBL" id="ML987189">
    <property type="protein sequence ID" value="KAF2255863.1"/>
    <property type="molecule type" value="Genomic_DNA"/>
</dbReference>
<dbReference type="RefSeq" id="XP_033690867.1">
    <property type="nucleotide sequence ID" value="XM_033832448.1"/>
</dbReference>
<evidence type="ECO:0008006" key="4">
    <source>
        <dbReference type="Google" id="ProtNLM"/>
    </source>
</evidence>
<feature type="transmembrane region" description="Helical" evidence="1">
    <location>
        <begin position="54"/>
        <end position="71"/>
    </location>
</feature>
<protein>
    <recommendedName>
        <fullName evidence="4">Nuclear pore assembly and biogenesis-domain-containing protein</fullName>
    </recommendedName>
</protein>